<evidence type="ECO:0000256" key="1">
    <source>
        <dbReference type="SAM" id="MobiDB-lite"/>
    </source>
</evidence>
<sequence>MKSNRQRRAEIKEERARKAMKRQKRLQHKARLPERPPGALAADHRALSHINTYGLLPDYYLDRPFICSDCGTAETWTAKQQKWWYEVAKGHIDSFAVRCRACRQRIRQQKLAQKRHMAALAAKPRHPNEAFFRRRMRFSSSLSVGTRS</sequence>
<reference evidence="3 4" key="1">
    <citation type="journal article" date="2023" name="Microorganisms">
        <title>Thiorhodovibrio frisius and Trv. litoralis spp. nov., Two Novel Members from a Clade of Fastidious Purple Sulfur Bacteria That Exhibit Unique Red-Shifted Light-Harvesting Capabilities.</title>
        <authorList>
            <person name="Methner A."/>
            <person name="Kuzyk S.B."/>
            <person name="Petersen J."/>
            <person name="Bauer S."/>
            <person name="Brinkmann H."/>
            <person name="Sichau K."/>
            <person name="Wanner G."/>
            <person name="Wolf J."/>
            <person name="Neumann-Schaal M."/>
            <person name="Henke P."/>
            <person name="Tank M."/>
            <person name="Sproer C."/>
            <person name="Bunk B."/>
            <person name="Overmann J."/>
        </authorList>
    </citation>
    <scope>NUCLEOTIDE SEQUENCE [LARGE SCALE GENOMIC DNA]</scope>
    <source>
        <strain evidence="3 4">DSM 6702</strain>
    </source>
</reference>
<evidence type="ECO:0000313" key="4">
    <source>
        <dbReference type="Proteomes" id="UP001432180"/>
    </source>
</evidence>
<dbReference type="Proteomes" id="UP001432180">
    <property type="component" value="Chromosome"/>
</dbReference>
<proteinExistence type="predicted"/>
<dbReference type="InterPro" id="IPR025306">
    <property type="entry name" value="Zn-bnd_dom_prob"/>
</dbReference>
<evidence type="ECO:0000259" key="2">
    <source>
        <dbReference type="Pfam" id="PF13451"/>
    </source>
</evidence>
<name>A0ABZ0S6W9_9GAMM</name>
<feature type="compositionally biased region" description="Basic residues" evidence="1">
    <location>
        <begin position="18"/>
        <end position="30"/>
    </location>
</feature>
<dbReference type="EMBL" id="CP121472">
    <property type="protein sequence ID" value="WPL15976.1"/>
    <property type="molecule type" value="Genomic_DNA"/>
</dbReference>
<keyword evidence="4" id="KW-1185">Reference proteome</keyword>
<feature type="domain" description="Probable zinc-binding" evidence="2">
    <location>
        <begin position="62"/>
        <end position="110"/>
    </location>
</feature>
<dbReference type="Pfam" id="PF13451">
    <property type="entry name" value="zf_Tbcl"/>
    <property type="match status" value="1"/>
</dbReference>
<organism evidence="3 4">
    <name type="scientific">Thiorhodovibrio winogradskyi</name>
    <dbReference type="NCBI Taxonomy" id="77007"/>
    <lineage>
        <taxon>Bacteria</taxon>
        <taxon>Pseudomonadati</taxon>
        <taxon>Pseudomonadota</taxon>
        <taxon>Gammaproteobacteria</taxon>
        <taxon>Chromatiales</taxon>
        <taxon>Chromatiaceae</taxon>
        <taxon>Thiorhodovibrio</taxon>
    </lineage>
</organism>
<feature type="compositionally biased region" description="Basic and acidic residues" evidence="1">
    <location>
        <begin position="7"/>
        <end position="17"/>
    </location>
</feature>
<dbReference type="RefSeq" id="WP_328986525.1">
    <property type="nucleotide sequence ID" value="NZ_CP121472.1"/>
</dbReference>
<accession>A0ABZ0S6W9</accession>
<evidence type="ECO:0000313" key="3">
    <source>
        <dbReference type="EMBL" id="WPL15976.1"/>
    </source>
</evidence>
<gene>
    <name evidence="3" type="ORF">Thiowin_00906</name>
</gene>
<feature type="region of interest" description="Disordered" evidence="1">
    <location>
        <begin position="1"/>
        <end position="30"/>
    </location>
</feature>
<protein>
    <recommendedName>
        <fullName evidence="2">Probable zinc-binding domain-containing protein</fullName>
    </recommendedName>
</protein>